<evidence type="ECO:0000313" key="8">
    <source>
        <dbReference type="Proteomes" id="UP001196509"/>
    </source>
</evidence>
<sequence length="230" mass="25314">MTTQESNSAGDGATSPSNNRSRDRQSSARTPRNLSQDERRERIISLSAHLFLDKGYDNVSMNDIIEAAGGSKATIYHLFGNKEGLFVEVVRQMAHVASVSFEPEEVGTVEDQLNAMGCSFLGMILQPEILELHRLMVSMGKTFPGTTKLFFDAGPKNAYRHAAQWVERHQRMGELAPGDPQELATLFLDMLIGDFQLAMLTSDRAIPGADEIARRVAAAARLFLRGCAAR</sequence>
<dbReference type="Gene3D" id="1.10.357.10">
    <property type="entry name" value="Tetracycline Repressor, domain 2"/>
    <property type="match status" value="1"/>
</dbReference>
<dbReference type="FunFam" id="1.10.10.60:FF:000141">
    <property type="entry name" value="TetR family transcriptional regulator"/>
    <property type="match status" value="1"/>
</dbReference>
<comment type="caution">
    <text evidence="7">The sequence shown here is derived from an EMBL/GenBank/DDBJ whole genome shotgun (WGS) entry which is preliminary data.</text>
</comment>
<reference evidence="7" key="1">
    <citation type="submission" date="2021-08" db="EMBL/GenBank/DDBJ databases">
        <title>Hoeflea bacterium WL0058 sp. nov., isolated from the sediment.</title>
        <authorList>
            <person name="Wang L."/>
            <person name="Zhang D."/>
        </authorList>
    </citation>
    <scope>NUCLEOTIDE SEQUENCE</scope>
    <source>
        <strain evidence="7">WL0058</strain>
    </source>
</reference>
<dbReference type="AlphaFoldDB" id="A0AAE3D2C3"/>
<proteinExistence type="predicted"/>
<keyword evidence="1" id="KW-0805">Transcription regulation</keyword>
<dbReference type="InterPro" id="IPR001647">
    <property type="entry name" value="HTH_TetR"/>
</dbReference>
<dbReference type="InterPro" id="IPR009057">
    <property type="entry name" value="Homeodomain-like_sf"/>
</dbReference>
<evidence type="ECO:0000256" key="2">
    <source>
        <dbReference type="ARBA" id="ARBA00023125"/>
    </source>
</evidence>
<gene>
    <name evidence="7" type="ORF">K1W69_14745</name>
</gene>
<organism evidence="7 8">
    <name type="scientific">Flavimaribacter sediminis</name>
    <dbReference type="NCBI Taxonomy" id="2865987"/>
    <lineage>
        <taxon>Bacteria</taxon>
        <taxon>Pseudomonadati</taxon>
        <taxon>Pseudomonadota</taxon>
        <taxon>Alphaproteobacteria</taxon>
        <taxon>Hyphomicrobiales</taxon>
        <taxon>Rhizobiaceae</taxon>
        <taxon>Flavimaribacter</taxon>
    </lineage>
</organism>
<name>A0AAE3D2C3_9HYPH</name>
<dbReference type="RefSeq" id="WP_220229072.1">
    <property type="nucleotide sequence ID" value="NZ_JAICBX010000002.1"/>
</dbReference>
<evidence type="ECO:0000256" key="3">
    <source>
        <dbReference type="ARBA" id="ARBA00023163"/>
    </source>
</evidence>
<evidence type="ECO:0000259" key="6">
    <source>
        <dbReference type="PROSITE" id="PS50977"/>
    </source>
</evidence>
<evidence type="ECO:0000313" key="7">
    <source>
        <dbReference type="EMBL" id="MBW8638453.1"/>
    </source>
</evidence>
<feature type="compositionally biased region" description="Polar residues" evidence="5">
    <location>
        <begin position="1"/>
        <end position="19"/>
    </location>
</feature>
<keyword evidence="2 4" id="KW-0238">DNA-binding</keyword>
<keyword evidence="3" id="KW-0804">Transcription</keyword>
<dbReference type="Pfam" id="PF00440">
    <property type="entry name" value="TetR_N"/>
    <property type="match status" value="1"/>
</dbReference>
<dbReference type="Pfam" id="PF14246">
    <property type="entry name" value="TetR_C_7"/>
    <property type="match status" value="1"/>
</dbReference>
<dbReference type="PANTHER" id="PTHR30055">
    <property type="entry name" value="HTH-TYPE TRANSCRIPTIONAL REGULATOR RUTR"/>
    <property type="match status" value="1"/>
</dbReference>
<dbReference type="SUPFAM" id="SSF46689">
    <property type="entry name" value="Homeodomain-like"/>
    <property type="match status" value="1"/>
</dbReference>
<dbReference type="InterPro" id="IPR050109">
    <property type="entry name" value="HTH-type_TetR-like_transc_reg"/>
</dbReference>
<evidence type="ECO:0000256" key="5">
    <source>
        <dbReference type="SAM" id="MobiDB-lite"/>
    </source>
</evidence>
<dbReference type="InterPro" id="IPR039536">
    <property type="entry name" value="TetR_C_Proteobacteria"/>
</dbReference>
<accession>A0AAE3D2C3</accession>
<dbReference type="EMBL" id="JAICBX010000002">
    <property type="protein sequence ID" value="MBW8638453.1"/>
    <property type="molecule type" value="Genomic_DNA"/>
</dbReference>
<dbReference type="PROSITE" id="PS50977">
    <property type="entry name" value="HTH_TETR_2"/>
    <property type="match status" value="1"/>
</dbReference>
<dbReference type="GO" id="GO:0003700">
    <property type="term" value="F:DNA-binding transcription factor activity"/>
    <property type="evidence" value="ECO:0007669"/>
    <property type="project" value="TreeGrafter"/>
</dbReference>
<feature type="DNA-binding region" description="H-T-H motif" evidence="4">
    <location>
        <begin position="60"/>
        <end position="79"/>
    </location>
</feature>
<dbReference type="Proteomes" id="UP001196509">
    <property type="component" value="Unassembled WGS sequence"/>
</dbReference>
<feature type="domain" description="HTH tetR-type" evidence="6">
    <location>
        <begin position="37"/>
        <end position="97"/>
    </location>
</feature>
<dbReference type="PANTHER" id="PTHR30055:SF146">
    <property type="entry name" value="HTH-TYPE TRANSCRIPTIONAL DUAL REGULATOR CECR"/>
    <property type="match status" value="1"/>
</dbReference>
<evidence type="ECO:0000256" key="4">
    <source>
        <dbReference type="PROSITE-ProRule" id="PRU00335"/>
    </source>
</evidence>
<protein>
    <submittedName>
        <fullName evidence="7">TetR/AcrR family transcriptional regulator</fullName>
    </submittedName>
</protein>
<dbReference type="GO" id="GO:0000976">
    <property type="term" value="F:transcription cis-regulatory region binding"/>
    <property type="evidence" value="ECO:0007669"/>
    <property type="project" value="TreeGrafter"/>
</dbReference>
<evidence type="ECO:0000256" key="1">
    <source>
        <dbReference type="ARBA" id="ARBA00023015"/>
    </source>
</evidence>
<feature type="region of interest" description="Disordered" evidence="5">
    <location>
        <begin position="1"/>
        <end position="39"/>
    </location>
</feature>
<dbReference type="Gene3D" id="1.10.10.60">
    <property type="entry name" value="Homeodomain-like"/>
    <property type="match status" value="1"/>
</dbReference>
<keyword evidence="8" id="KW-1185">Reference proteome</keyword>
<dbReference type="SUPFAM" id="SSF48498">
    <property type="entry name" value="Tetracyclin repressor-like, C-terminal domain"/>
    <property type="match status" value="1"/>
</dbReference>
<dbReference type="InterPro" id="IPR036271">
    <property type="entry name" value="Tet_transcr_reg_TetR-rel_C_sf"/>
</dbReference>
<dbReference type="PRINTS" id="PR00455">
    <property type="entry name" value="HTHTETR"/>
</dbReference>